<comment type="caution">
    <text evidence="2">The sequence shown here is derived from an EMBL/GenBank/DDBJ whole genome shotgun (WGS) entry which is preliminary data.</text>
</comment>
<name>A0ABD2W8Y9_9HYME</name>
<feature type="compositionally biased region" description="Acidic residues" evidence="1">
    <location>
        <begin position="70"/>
        <end position="84"/>
    </location>
</feature>
<feature type="compositionally biased region" description="Basic and acidic residues" evidence="1">
    <location>
        <begin position="50"/>
        <end position="69"/>
    </location>
</feature>
<accession>A0ABD2W8Y9</accession>
<organism evidence="2 3">
    <name type="scientific">Trichogramma kaykai</name>
    <dbReference type="NCBI Taxonomy" id="54128"/>
    <lineage>
        <taxon>Eukaryota</taxon>
        <taxon>Metazoa</taxon>
        <taxon>Ecdysozoa</taxon>
        <taxon>Arthropoda</taxon>
        <taxon>Hexapoda</taxon>
        <taxon>Insecta</taxon>
        <taxon>Pterygota</taxon>
        <taxon>Neoptera</taxon>
        <taxon>Endopterygota</taxon>
        <taxon>Hymenoptera</taxon>
        <taxon>Apocrita</taxon>
        <taxon>Proctotrupomorpha</taxon>
        <taxon>Chalcidoidea</taxon>
        <taxon>Trichogrammatidae</taxon>
        <taxon>Trichogramma</taxon>
    </lineage>
</organism>
<feature type="compositionally biased region" description="Polar residues" evidence="1">
    <location>
        <begin position="21"/>
        <end position="32"/>
    </location>
</feature>
<evidence type="ECO:0008006" key="4">
    <source>
        <dbReference type="Google" id="ProtNLM"/>
    </source>
</evidence>
<evidence type="ECO:0000313" key="3">
    <source>
        <dbReference type="Proteomes" id="UP001627154"/>
    </source>
</evidence>
<dbReference type="Proteomes" id="UP001627154">
    <property type="component" value="Unassembled WGS sequence"/>
</dbReference>
<evidence type="ECO:0000313" key="2">
    <source>
        <dbReference type="EMBL" id="KAL3389111.1"/>
    </source>
</evidence>
<sequence>MRVRNHRRSSGAVHNDDTDEQNMSVDTSTSQVGCDESIDMPVDNSNCNNVDHEDSLNYSDDRDYSAKYDDIDDCDYGDDSDERDNESKNQESLIRRELRQWVWKNNVPRSTLDSLLNILKPYHPELPKSSKTLLKSKLKLHKCMEKFDPLNNSNDAEFVYIGIASHLKRSIRPTFHPDKILPLQIHFDGLPLFKSSPVQLWPILSRVYCEDFYYAPFTVAIYCGKSKPHPVDRYLQNLVDELNDLLKNGIIIKNTMFKIALMCFICDRPARSLIKCIKSHNAYYGCERCNIKGEKPDNTVVFPHIYEERRTDDSFRSVKHPQHHLGLSPLTKIIPPIDMVRQFVLDFMHLGFLGIMKRLLNEYWLAGPKKLSRQSSIHLSQRLMNLSHQIPNDFQRSTRSLGEIQMWKATEFRLFLMYIGPFVLSDILSDDLLEHFMLLYVACRILSSDSTCLKYINHAQLYLERFVLLCYSNYRPNSQVSNIHSLIHLCDDVKFMNTNINNYTAFPFENKLGKMKKKIKSGYKHVVQKKMTWSSNIIVQQITS</sequence>
<dbReference type="PANTHER" id="PTHR33053">
    <property type="entry name" value="PROTEIN, PUTATIVE-RELATED"/>
    <property type="match status" value="1"/>
</dbReference>
<keyword evidence="3" id="KW-1185">Reference proteome</keyword>
<gene>
    <name evidence="2" type="ORF">TKK_015384</name>
</gene>
<feature type="region of interest" description="Disordered" evidence="1">
    <location>
        <begin position="1"/>
        <end position="91"/>
    </location>
</feature>
<evidence type="ECO:0000256" key="1">
    <source>
        <dbReference type="SAM" id="MobiDB-lite"/>
    </source>
</evidence>
<reference evidence="2 3" key="1">
    <citation type="journal article" date="2024" name="bioRxiv">
        <title>A reference genome for Trichogramma kaykai: A tiny desert-dwelling parasitoid wasp with competing sex-ratio distorters.</title>
        <authorList>
            <person name="Culotta J."/>
            <person name="Lindsey A.R."/>
        </authorList>
    </citation>
    <scope>NUCLEOTIDE SEQUENCE [LARGE SCALE GENOMIC DNA]</scope>
    <source>
        <strain evidence="2 3">KSX58</strain>
    </source>
</reference>
<dbReference type="PANTHER" id="PTHR33053:SF24">
    <property type="entry name" value="TRANSPOSASE DOMAIN-CONTAINING PROTEIN"/>
    <property type="match status" value="1"/>
</dbReference>
<dbReference type="EMBL" id="JBJJXI010000123">
    <property type="protein sequence ID" value="KAL3389111.1"/>
    <property type="molecule type" value="Genomic_DNA"/>
</dbReference>
<proteinExistence type="predicted"/>
<protein>
    <recommendedName>
        <fullName evidence="4">Transposase domain-containing protein</fullName>
    </recommendedName>
</protein>
<dbReference type="AlphaFoldDB" id="A0ABD2W8Y9"/>